<name>A0A0L0G2M5_9EUKA</name>
<dbReference type="Gene3D" id="2.120.10.30">
    <property type="entry name" value="TolB, C-terminal domain"/>
    <property type="match status" value="1"/>
</dbReference>
<dbReference type="InterPro" id="IPR018119">
    <property type="entry name" value="Strictosidine_synth_cons-reg"/>
</dbReference>
<protein>
    <recommendedName>
        <fullName evidence="5">Strictosidine synthase conserved region domain-containing protein</fullName>
    </recommendedName>
</protein>
<dbReference type="InterPro" id="IPR011042">
    <property type="entry name" value="6-blade_b-propeller_TolB-like"/>
</dbReference>
<feature type="domain" description="Strictosidine synthase conserved region" evidence="5">
    <location>
        <begin position="170"/>
        <end position="255"/>
    </location>
</feature>
<dbReference type="RefSeq" id="XP_014156355.1">
    <property type="nucleotide sequence ID" value="XM_014300880.1"/>
</dbReference>
<keyword evidence="4" id="KW-0732">Signal</keyword>
<sequence length="394" mass="43807">MHWILNVLAVFLSVVVGFVITNIPDIDPHPMVHQPLRPLPQRGDAHVTALDNVEYLFADDNSFVGPESFVFVDDDTAVTGINDGRIVKITGLVKGPIRYNEVTRTGEYVEGCGDIDKELVCGRPLGMKLYPLDTNKLIVADNHGILMVDLTSGAVDVLASPQDHNLTLPNDIEVADNGDIYWTHSGPTYRHTIHHVIMACAPSGKLFKYNRDSQKVEVLKDDLRFPNGITMSHDGKRLLIASCCTASVNQFYLEGPKMGTVEPFITDLQGTPDNIRRNVRADGKVSYFVGLGSKRSAPFALENLVGPYPFIKRVIASLPLNTFSSLVPKFGQVLDLREDDRDPTKGTIGHYYIDYQDRKVDGKSVYWASEAEIHNGYLYIGSWCAPYLSRVKIE</sequence>
<organism evidence="6 7">
    <name type="scientific">Sphaeroforma arctica JP610</name>
    <dbReference type="NCBI Taxonomy" id="667725"/>
    <lineage>
        <taxon>Eukaryota</taxon>
        <taxon>Ichthyosporea</taxon>
        <taxon>Ichthyophonida</taxon>
        <taxon>Sphaeroforma</taxon>
    </lineage>
</organism>
<keyword evidence="3" id="KW-0325">Glycoprotein</keyword>
<dbReference type="PANTHER" id="PTHR10426:SF88">
    <property type="entry name" value="ADIPOCYTE PLASMA MEMBRANE-ASSOCIATED PROTEIN HEMOMUCIN-RELATED"/>
    <property type="match status" value="1"/>
</dbReference>
<evidence type="ECO:0000259" key="5">
    <source>
        <dbReference type="Pfam" id="PF03088"/>
    </source>
</evidence>
<evidence type="ECO:0000256" key="1">
    <source>
        <dbReference type="ARBA" id="ARBA00009191"/>
    </source>
</evidence>
<dbReference type="AlphaFoldDB" id="A0A0L0G2M5"/>
<accession>A0A0L0G2M5</accession>
<evidence type="ECO:0000313" key="7">
    <source>
        <dbReference type="Proteomes" id="UP000054560"/>
    </source>
</evidence>
<dbReference type="eggNOG" id="KOG1520">
    <property type="taxonomic scope" value="Eukaryota"/>
</dbReference>
<dbReference type="GO" id="GO:0016787">
    <property type="term" value="F:hydrolase activity"/>
    <property type="evidence" value="ECO:0007669"/>
    <property type="project" value="TreeGrafter"/>
</dbReference>
<reference evidence="6 7" key="1">
    <citation type="submission" date="2011-02" db="EMBL/GenBank/DDBJ databases">
        <title>The Genome Sequence of Sphaeroforma arctica JP610.</title>
        <authorList>
            <consortium name="The Broad Institute Genome Sequencing Platform"/>
            <person name="Russ C."/>
            <person name="Cuomo C."/>
            <person name="Young S.K."/>
            <person name="Zeng Q."/>
            <person name="Gargeya S."/>
            <person name="Alvarado L."/>
            <person name="Berlin A."/>
            <person name="Chapman S.B."/>
            <person name="Chen Z."/>
            <person name="Freedman E."/>
            <person name="Gellesch M."/>
            <person name="Goldberg J."/>
            <person name="Griggs A."/>
            <person name="Gujja S."/>
            <person name="Heilman E."/>
            <person name="Heiman D."/>
            <person name="Howarth C."/>
            <person name="Mehta T."/>
            <person name="Neiman D."/>
            <person name="Pearson M."/>
            <person name="Roberts A."/>
            <person name="Saif S."/>
            <person name="Shea T."/>
            <person name="Shenoy N."/>
            <person name="Sisk P."/>
            <person name="Stolte C."/>
            <person name="Sykes S."/>
            <person name="White J."/>
            <person name="Yandava C."/>
            <person name="Burger G."/>
            <person name="Gray M.W."/>
            <person name="Holland P.W.H."/>
            <person name="King N."/>
            <person name="Lang F.B.F."/>
            <person name="Roger A.J."/>
            <person name="Ruiz-Trillo I."/>
            <person name="Haas B."/>
            <person name="Nusbaum C."/>
            <person name="Birren B."/>
        </authorList>
    </citation>
    <scope>NUCLEOTIDE SEQUENCE [LARGE SCALE GENOMIC DNA]</scope>
    <source>
        <strain evidence="6 7">JP610</strain>
    </source>
</reference>
<evidence type="ECO:0000313" key="6">
    <source>
        <dbReference type="EMBL" id="KNC82453.1"/>
    </source>
</evidence>
<dbReference type="Proteomes" id="UP000054560">
    <property type="component" value="Unassembled WGS sequence"/>
</dbReference>
<dbReference type="OrthoDB" id="5307922at2759"/>
<dbReference type="EMBL" id="KQ241926">
    <property type="protein sequence ID" value="KNC82453.1"/>
    <property type="molecule type" value="Genomic_DNA"/>
</dbReference>
<feature type="signal peptide" evidence="4">
    <location>
        <begin position="1"/>
        <end position="17"/>
    </location>
</feature>
<gene>
    <name evidence="6" type="ORF">SARC_05268</name>
</gene>
<dbReference type="PANTHER" id="PTHR10426">
    <property type="entry name" value="STRICTOSIDINE SYNTHASE-RELATED"/>
    <property type="match status" value="1"/>
</dbReference>
<dbReference type="STRING" id="667725.A0A0L0G2M5"/>
<comment type="similarity">
    <text evidence="1">Belongs to the strictosidine synthase family.</text>
</comment>
<keyword evidence="2" id="KW-0597">Phosphoprotein</keyword>
<dbReference type="SUPFAM" id="SSF63829">
    <property type="entry name" value="Calcium-dependent phosphotriesterase"/>
    <property type="match status" value="1"/>
</dbReference>
<evidence type="ECO:0000256" key="3">
    <source>
        <dbReference type="ARBA" id="ARBA00023180"/>
    </source>
</evidence>
<dbReference type="Pfam" id="PF03088">
    <property type="entry name" value="Str_synth"/>
    <property type="match status" value="1"/>
</dbReference>
<keyword evidence="7" id="KW-1185">Reference proteome</keyword>
<evidence type="ECO:0000256" key="2">
    <source>
        <dbReference type="ARBA" id="ARBA00022553"/>
    </source>
</evidence>
<evidence type="ECO:0000256" key="4">
    <source>
        <dbReference type="SAM" id="SignalP"/>
    </source>
</evidence>
<dbReference type="GO" id="GO:0012505">
    <property type="term" value="C:endomembrane system"/>
    <property type="evidence" value="ECO:0007669"/>
    <property type="project" value="TreeGrafter"/>
</dbReference>
<proteinExistence type="inferred from homology"/>
<feature type="chain" id="PRO_5005538611" description="Strictosidine synthase conserved region domain-containing protein" evidence="4">
    <location>
        <begin position="18"/>
        <end position="394"/>
    </location>
</feature>
<dbReference type="GeneID" id="25905772"/>